<dbReference type="RefSeq" id="WP_234266985.1">
    <property type="nucleotide sequence ID" value="NZ_BSPB01000007.1"/>
</dbReference>
<evidence type="ECO:0000313" key="1">
    <source>
        <dbReference type="EMBL" id="GLS13878.1"/>
    </source>
</evidence>
<keyword evidence="2" id="KW-1185">Reference proteome</keyword>
<proteinExistence type="predicted"/>
<accession>A0ABQ6C0I3</accession>
<dbReference type="EMBL" id="BSPB01000007">
    <property type="protein sequence ID" value="GLS13878.1"/>
    <property type="molecule type" value="Genomic_DNA"/>
</dbReference>
<evidence type="ECO:0000313" key="2">
    <source>
        <dbReference type="Proteomes" id="UP001156903"/>
    </source>
</evidence>
<dbReference type="Gene3D" id="3.40.50.2000">
    <property type="entry name" value="Glycogen Phosphorylase B"/>
    <property type="match status" value="1"/>
</dbReference>
<dbReference type="SUPFAM" id="SSF53756">
    <property type="entry name" value="UDP-Glycosyltransferase/glycogen phosphorylase"/>
    <property type="match status" value="1"/>
</dbReference>
<dbReference type="Proteomes" id="UP001156903">
    <property type="component" value="Unassembled WGS sequence"/>
</dbReference>
<comment type="caution">
    <text evidence="1">The sequence shown here is derived from an EMBL/GenBank/DDBJ whole genome shotgun (WGS) entry which is preliminary data.</text>
</comment>
<reference evidence="2" key="1">
    <citation type="journal article" date="2019" name="Int. J. Syst. Evol. Microbiol.">
        <title>The Global Catalogue of Microorganisms (GCM) 10K type strain sequencing project: providing services to taxonomists for standard genome sequencing and annotation.</title>
        <authorList>
            <consortium name="The Broad Institute Genomics Platform"/>
            <consortium name="The Broad Institute Genome Sequencing Center for Infectious Disease"/>
            <person name="Wu L."/>
            <person name="Ma J."/>
        </authorList>
    </citation>
    <scope>NUCLEOTIDE SEQUENCE [LARGE SCALE GENOMIC DNA]</scope>
    <source>
        <strain evidence="2">NBRC 109341</strain>
    </source>
</reference>
<gene>
    <name evidence="1" type="primary">rfaG</name>
    <name evidence="1" type="ORF">GCM10007935_13080</name>
</gene>
<dbReference type="Pfam" id="PF13692">
    <property type="entry name" value="Glyco_trans_1_4"/>
    <property type="match status" value="1"/>
</dbReference>
<dbReference type="PANTHER" id="PTHR12526">
    <property type="entry name" value="GLYCOSYLTRANSFERASE"/>
    <property type="match status" value="1"/>
</dbReference>
<keyword evidence="1" id="KW-0808">Transferase</keyword>
<protein>
    <submittedName>
        <fullName evidence="1">Glycosyl transferase</fullName>
    </submittedName>
</protein>
<sequence length="408" mass="45780">MNTASGSSATSPGACLLFATADWDTPYWTNKQHTADHLAKAGWQVLYVESVGLRAPQLGSGTDWHRLWRRLVRGLRGPRRVGAGLWVLSPLVIPFKHHHPWVRAFNQGYLAWTLSRFLRRQGLAHPMVWTYHPFVLETLDRLQARHNVTTGPLVYHCVDDLAAIPGIDATAFNAEERRLLTRADAVFTTSQALFEKCAPHNPHVHDFPNVVDLEHFGQAFDAGPLPADLQAIPEPRIGYVGALSDFKVDFTLLRELAQQRPSWQFVLIGDEREGQRDPVLADMARLPNVHRLGHRPYQQLPLYLRGLAVGLLPTRINTYTRSMFPMKYFEYIASGVPVVSTRLAFTETEHSPLLQVADDATAFGQAIAAHLAAPRPDRPLCERLVAKNTWKSRLAGMLAHVFPVTADR</sequence>
<dbReference type="GO" id="GO:0016740">
    <property type="term" value="F:transferase activity"/>
    <property type="evidence" value="ECO:0007669"/>
    <property type="project" value="UniProtKB-KW"/>
</dbReference>
<dbReference type="PANTHER" id="PTHR12526:SF630">
    <property type="entry name" value="GLYCOSYLTRANSFERASE"/>
    <property type="match status" value="1"/>
</dbReference>
<name>A0ABQ6C0I3_9BURK</name>
<organism evidence="1 2">
    <name type="scientific">Hydrogenophaga electricum</name>
    <dbReference type="NCBI Taxonomy" id="1230953"/>
    <lineage>
        <taxon>Bacteria</taxon>
        <taxon>Pseudomonadati</taxon>
        <taxon>Pseudomonadota</taxon>
        <taxon>Betaproteobacteria</taxon>
        <taxon>Burkholderiales</taxon>
        <taxon>Comamonadaceae</taxon>
        <taxon>Hydrogenophaga</taxon>
    </lineage>
</organism>